<organism evidence="15 16">
    <name type="scientific">Candidatus Jorgensenbacteria bacterium GWC1_48_12</name>
    <dbReference type="NCBI Taxonomy" id="1798469"/>
    <lineage>
        <taxon>Bacteria</taxon>
        <taxon>Candidatus Joergenseniibacteriota</taxon>
    </lineage>
</organism>
<dbReference type="SUPFAM" id="SSF53098">
    <property type="entry name" value="Ribonuclease H-like"/>
    <property type="match status" value="1"/>
</dbReference>
<dbReference type="EMBL" id="MFKI01000007">
    <property type="protein sequence ID" value="OGG39579.1"/>
    <property type="molecule type" value="Genomic_DNA"/>
</dbReference>
<dbReference type="Gene3D" id="3.30.420.10">
    <property type="entry name" value="Ribonuclease H-like superfamily/Ribonuclease H"/>
    <property type="match status" value="1"/>
</dbReference>
<evidence type="ECO:0000313" key="16">
    <source>
        <dbReference type="Proteomes" id="UP000179324"/>
    </source>
</evidence>
<dbReference type="GO" id="GO:0032299">
    <property type="term" value="C:ribonuclease H2 complex"/>
    <property type="evidence" value="ECO:0007669"/>
    <property type="project" value="TreeGrafter"/>
</dbReference>
<evidence type="ECO:0000256" key="11">
    <source>
        <dbReference type="ARBA" id="ARBA00023211"/>
    </source>
</evidence>
<evidence type="ECO:0000256" key="8">
    <source>
        <dbReference type="ARBA" id="ARBA00022723"/>
    </source>
</evidence>
<accession>A0A1F6BRL1</accession>
<evidence type="ECO:0000256" key="5">
    <source>
        <dbReference type="ARBA" id="ARBA00007383"/>
    </source>
</evidence>
<gene>
    <name evidence="15" type="ORF">A2127_01080</name>
</gene>
<comment type="cofactor">
    <cofactor evidence="2">
        <name>Mg(2+)</name>
        <dbReference type="ChEBI" id="CHEBI:18420"/>
    </cofactor>
</comment>
<evidence type="ECO:0000256" key="10">
    <source>
        <dbReference type="ARBA" id="ARBA00022801"/>
    </source>
</evidence>
<dbReference type="CDD" id="cd07182">
    <property type="entry name" value="RNase_HII_bacteria_HII_like"/>
    <property type="match status" value="1"/>
</dbReference>
<comment type="caution">
    <text evidence="15">The sequence shown here is derived from an EMBL/GenBank/DDBJ whole genome shotgun (WGS) entry which is preliminary data.</text>
</comment>
<dbReference type="InterPro" id="IPR001352">
    <property type="entry name" value="RNase_HII/HIII"/>
</dbReference>
<evidence type="ECO:0000256" key="2">
    <source>
        <dbReference type="ARBA" id="ARBA00001946"/>
    </source>
</evidence>
<proteinExistence type="inferred from homology"/>
<evidence type="ECO:0000256" key="3">
    <source>
        <dbReference type="ARBA" id="ARBA00004065"/>
    </source>
</evidence>
<comment type="catalytic activity">
    <reaction evidence="1 12 13">
        <text>Endonucleolytic cleavage to 5'-phosphomonoester.</text>
        <dbReference type="EC" id="3.1.26.4"/>
    </reaction>
</comment>
<keyword evidence="8 12" id="KW-0479">Metal-binding</keyword>
<dbReference type="GO" id="GO:0006298">
    <property type="term" value="P:mismatch repair"/>
    <property type="evidence" value="ECO:0007669"/>
    <property type="project" value="TreeGrafter"/>
</dbReference>
<dbReference type="InterPro" id="IPR012337">
    <property type="entry name" value="RNaseH-like_sf"/>
</dbReference>
<sequence length="204" mass="23087">MTKKRRMMTGIDEVGRGALAGPVLVAALTLPRGINLKIGNLAKLRDSKRLSAKQRKKWLKFVDTNPEISYAVSRVSPHVIDRRNIRRAADLAATRAYKKLAENSGSQSLNRVYLDGGLYIHVDPVDYPRLSASTIIRGDEKINVIKLASIVAKVKRDNYMVKLHKKHPKYGFDEHKGYGTKKHKRAIGRHGLTDFHRKSFCKFV</sequence>
<dbReference type="GO" id="GO:0003723">
    <property type="term" value="F:RNA binding"/>
    <property type="evidence" value="ECO:0007669"/>
    <property type="project" value="UniProtKB-UniRule"/>
</dbReference>
<evidence type="ECO:0000256" key="7">
    <source>
        <dbReference type="ARBA" id="ARBA00022722"/>
    </source>
</evidence>
<feature type="binding site" evidence="12">
    <location>
        <position position="115"/>
    </location>
    <ligand>
        <name>a divalent metal cation</name>
        <dbReference type="ChEBI" id="CHEBI:60240"/>
    </ligand>
</feature>
<evidence type="ECO:0000256" key="9">
    <source>
        <dbReference type="ARBA" id="ARBA00022759"/>
    </source>
</evidence>
<dbReference type="NCBIfam" id="NF000595">
    <property type="entry name" value="PRK00015.1-3"/>
    <property type="match status" value="1"/>
</dbReference>
<feature type="binding site" evidence="12">
    <location>
        <position position="12"/>
    </location>
    <ligand>
        <name>a divalent metal cation</name>
        <dbReference type="ChEBI" id="CHEBI:60240"/>
    </ligand>
</feature>
<dbReference type="InterPro" id="IPR022898">
    <property type="entry name" value="RNase_HII"/>
</dbReference>
<dbReference type="PROSITE" id="PS51975">
    <property type="entry name" value="RNASE_H_2"/>
    <property type="match status" value="1"/>
</dbReference>
<dbReference type="EC" id="3.1.26.4" evidence="13"/>
<dbReference type="PANTHER" id="PTHR10954">
    <property type="entry name" value="RIBONUCLEASE H2 SUBUNIT A"/>
    <property type="match status" value="1"/>
</dbReference>
<keyword evidence="9 12" id="KW-0255">Endonuclease</keyword>
<dbReference type="InterPro" id="IPR024567">
    <property type="entry name" value="RNase_HII/HIII_dom"/>
</dbReference>
<evidence type="ECO:0000256" key="1">
    <source>
        <dbReference type="ARBA" id="ARBA00000077"/>
    </source>
</evidence>
<dbReference type="InterPro" id="IPR036397">
    <property type="entry name" value="RNaseH_sf"/>
</dbReference>
<comment type="cofactor">
    <cofactor evidence="12">
        <name>Mn(2+)</name>
        <dbReference type="ChEBI" id="CHEBI:29035"/>
    </cofactor>
    <cofactor evidence="12">
        <name>Mg(2+)</name>
        <dbReference type="ChEBI" id="CHEBI:18420"/>
    </cofactor>
    <text evidence="12">Manganese or magnesium. Binds 1 divalent metal ion per monomer in the absence of substrate. May bind a second metal ion after substrate binding.</text>
</comment>
<dbReference type="GO" id="GO:0043137">
    <property type="term" value="P:DNA replication, removal of RNA primer"/>
    <property type="evidence" value="ECO:0007669"/>
    <property type="project" value="TreeGrafter"/>
</dbReference>
<evidence type="ECO:0000256" key="6">
    <source>
        <dbReference type="ARBA" id="ARBA00022490"/>
    </source>
</evidence>
<feature type="binding site" evidence="12">
    <location>
        <position position="13"/>
    </location>
    <ligand>
        <name>a divalent metal cation</name>
        <dbReference type="ChEBI" id="CHEBI:60240"/>
    </ligand>
</feature>
<evidence type="ECO:0000313" key="15">
    <source>
        <dbReference type="EMBL" id="OGG39579.1"/>
    </source>
</evidence>
<feature type="domain" description="RNase H type-2" evidence="14">
    <location>
        <begin position="6"/>
        <end position="204"/>
    </location>
</feature>
<keyword evidence="6" id="KW-0963">Cytoplasm</keyword>
<dbReference type="GO" id="GO:0005737">
    <property type="term" value="C:cytoplasm"/>
    <property type="evidence" value="ECO:0007669"/>
    <property type="project" value="UniProtKB-SubCell"/>
</dbReference>
<dbReference type="Pfam" id="PF01351">
    <property type="entry name" value="RNase_HII"/>
    <property type="match status" value="1"/>
</dbReference>
<keyword evidence="7 12" id="KW-0540">Nuclease</keyword>
<dbReference type="Proteomes" id="UP000179324">
    <property type="component" value="Unassembled WGS sequence"/>
</dbReference>
<keyword evidence="10 12" id="KW-0378">Hydrolase</keyword>
<reference evidence="15 16" key="1">
    <citation type="journal article" date="2016" name="Nat. Commun.">
        <title>Thousands of microbial genomes shed light on interconnected biogeochemical processes in an aquifer system.</title>
        <authorList>
            <person name="Anantharaman K."/>
            <person name="Brown C.T."/>
            <person name="Hug L.A."/>
            <person name="Sharon I."/>
            <person name="Castelle C.J."/>
            <person name="Probst A.J."/>
            <person name="Thomas B.C."/>
            <person name="Singh A."/>
            <person name="Wilkins M.J."/>
            <person name="Karaoz U."/>
            <person name="Brodie E.L."/>
            <person name="Williams K.H."/>
            <person name="Hubbard S.S."/>
            <person name="Banfield J.F."/>
        </authorList>
    </citation>
    <scope>NUCLEOTIDE SEQUENCE [LARGE SCALE GENOMIC DNA]</scope>
</reference>
<evidence type="ECO:0000256" key="12">
    <source>
        <dbReference type="PROSITE-ProRule" id="PRU01319"/>
    </source>
</evidence>
<dbReference type="PANTHER" id="PTHR10954:SF18">
    <property type="entry name" value="RIBONUCLEASE HII"/>
    <property type="match status" value="1"/>
</dbReference>
<comment type="subcellular location">
    <subcellularLocation>
        <location evidence="4">Cytoplasm</location>
    </subcellularLocation>
</comment>
<evidence type="ECO:0000259" key="14">
    <source>
        <dbReference type="PROSITE" id="PS51975"/>
    </source>
</evidence>
<dbReference type="AlphaFoldDB" id="A0A1F6BRL1"/>
<keyword evidence="11" id="KW-0464">Manganese</keyword>
<comment type="similarity">
    <text evidence="5 13">Belongs to the RNase HII family.</text>
</comment>
<protein>
    <recommendedName>
        <fullName evidence="13">Ribonuclease</fullName>
        <ecNumber evidence="13">3.1.26.4</ecNumber>
    </recommendedName>
</protein>
<dbReference type="GO" id="GO:0004523">
    <property type="term" value="F:RNA-DNA hybrid ribonuclease activity"/>
    <property type="evidence" value="ECO:0007669"/>
    <property type="project" value="UniProtKB-UniRule"/>
</dbReference>
<comment type="function">
    <text evidence="3 13">Endonuclease that specifically degrades the RNA of RNA-DNA hybrids.</text>
</comment>
<evidence type="ECO:0000256" key="4">
    <source>
        <dbReference type="ARBA" id="ARBA00004496"/>
    </source>
</evidence>
<evidence type="ECO:0000256" key="13">
    <source>
        <dbReference type="RuleBase" id="RU003515"/>
    </source>
</evidence>
<name>A0A1F6BRL1_9BACT</name>
<dbReference type="GO" id="GO:0046872">
    <property type="term" value="F:metal ion binding"/>
    <property type="evidence" value="ECO:0007669"/>
    <property type="project" value="UniProtKB-KW"/>
</dbReference>